<comment type="similarity">
    <text evidence="8">Belongs to the tRNA(Ile)-lysidine synthase family.</text>
</comment>
<dbReference type="InterPro" id="IPR014729">
    <property type="entry name" value="Rossmann-like_a/b/a_fold"/>
</dbReference>
<dbReference type="CDD" id="cd01992">
    <property type="entry name" value="TilS_N"/>
    <property type="match status" value="1"/>
</dbReference>
<organism evidence="10 11">
    <name type="scientific">Georgfuchsia toluolica</name>
    <dbReference type="NCBI Taxonomy" id="424218"/>
    <lineage>
        <taxon>Bacteria</taxon>
        <taxon>Pseudomonadati</taxon>
        <taxon>Pseudomonadota</taxon>
        <taxon>Betaproteobacteria</taxon>
        <taxon>Nitrosomonadales</taxon>
        <taxon>Sterolibacteriaceae</taxon>
        <taxon>Georgfuchsia</taxon>
    </lineage>
</organism>
<dbReference type="NCBIfam" id="TIGR02432">
    <property type="entry name" value="lysidine_TilS_N"/>
    <property type="match status" value="1"/>
</dbReference>
<dbReference type="InterPro" id="IPR012094">
    <property type="entry name" value="tRNA_Ile_lys_synt"/>
</dbReference>
<keyword evidence="3 8" id="KW-0436">Ligase</keyword>
<comment type="domain">
    <text evidence="8">The N-terminal region contains the highly conserved SGGXDS motif, predicted to be a P-loop motif involved in ATP binding.</text>
</comment>
<evidence type="ECO:0000256" key="3">
    <source>
        <dbReference type="ARBA" id="ARBA00022598"/>
    </source>
</evidence>
<dbReference type="EMBL" id="CAJQUM010000001">
    <property type="protein sequence ID" value="CAG4883435.1"/>
    <property type="molecule type" value="Genomic_DNA"/>
</dbReference>
<reference evidence="10" key="1">
    <citation type="submission" date="2021-04" db="EMBL/GenBank/DDBJ databases">
        <authorList>
            <person name="Hornung B."/>
        </authorList>
    </citation>
    <scope>NUCLEOTIDE SEQUENCE</scope>
    <source>
        <strain evidence="10">G5G6</strain>
    </source>
</reference>
<dbReference type="InterPro" id="IPR011063">
    <property type="entry name" value="TilS/TtcA_N"/>
</dbReference>
<dbReference type="SMART" id="SM00977">
    <property type="entry name" value="TilS_C"/>
    <property type="match status" value="1"/>
</dbReference>
<feature type="binding site" evidence="8">
    <location>
        <begin position="35"/>
        <end position="40"/>
    </location>
    <ligand>
        <name>ATP</name>
        <dbReference type="ChEBI" id="CHEBI:30616"/>
    </ligand>
</feature>
<dbReference type="Gene3D" id="1.20.59.20">
    <property type="match status" value="1"/>
</dbReference>
<dbReference type="NCBIfam" id="TIGR02433">
    <property type="entry name" value="lysidine_TilS_C"/>
    <property type="match status" value="1"/>
</dbReference>
<dbReference type="GO" id="GO:0032267">
    <property type="term" value="F:tRNA(Ile)-lysidine synthase activity"/>
    <property type="evidence" value="ECO:0007669"/>
    <property type="project" value="UniProtKB-EC"/>
</dbReference>
<name>A0A916N948_9PROT</name>
<feature type="domain" description="Lysidine-tRNA(Ile) synthetase C-terminal" evidence="9">
    <location>
        <begin position="359"/>
        <end position="432"/>
    </location>
</feature>
<dbReference type="InterPro" id="IPR012795">
    <property type="entry name" value="tRNA_Ile_lys_synt_N"/>
</dbReference>
<accession>A0A916N948</accession>
<evidence type="ECO:0000256" key="1">
    <source>
        <dbReference type="ARBA" id="ARBA00004496"/>
    </source>
</evidence>
<dbReference type="EC" id="6.3.4.19" evidence="8"/>
<keyword evidence="4 8" id="KW-0819">tRNA processing</keyword>
<evidence type="ECO:0000313" key="10">
    <source>
        <dbReference type="EMBL" id="CAG4883435.1"/>
    </source>
</evidence>
<comment type="function">
    <text evidence="8">Ligates lysine onto the cytidine present at position 34 of the AUA codon-specific tRNA(Ile) that contains the anticodon CAU, in an ATP-dependent manner. Cytidine is converted to lysidine, thus changing the amino acid specificity of the tRNA from methionine to isoleucine.</text>
</comment>
<dbReference type="Pfam" id="PF11734">
    <property type="entry name" value="TilS_C"/>
    <property type="match status" value="1"/>
</dbReference>
<dbReference type="GO" id="GO:0005737">
    <property type="term" value="C:cytoplasm"/>
    <property type="evidence" value="ECO:0007669"/>
    <property type="project" value="UniProtKB-SubCell"/>
</dbReference>
<dbReference type="Proteomes" id="UP000742786">
    <property type="component" value="Unassembled WGS sequence"/>
</dbReference>
<dbReference type="InterPro" id="IPR012796">
    <property type="entry name" value="Lysidine-tRNA-synth_C"/>
</dbReference>
<keyword evidence="5 8" id="KW-0547">Nucleotide-binding</keyword>
<evidence type="ECO:0000313" key="11">
    <source>
        <dbReference type="Proteomes" id="UP000742786"/>
    </source>
</evidence>
<proteinExistence type="inferred from homology"/>
<comment type="caution">
    <text evidence="10">The sequence shown here is derived from an EMBL/GenBank/DDBJ whole genome shotgun (WGS) entry which is preliminary data.</text>
</comment>
<dbReference type="PANTHER" id="PTHR43033">
    <property type="entry name" value="TRNA(ILE)-LYSIDINE SYNTHASE-RELATED"/>
    <property type="match status" value="1"/>
</dbReference>
<dbReference type="SUPFAM" id="SSF56037">
    <property type="entry name" value="PheT/TilS domain"/>
    <property type="match status" value="1"/>
</dbReference>
<evidence type="ECO:0000256" key="7">
    <source>
        <dbReference type="ARBA" id="ARBA00048539"/>
    </source>
</evidence>
<evidence type="ECO:0000256" key="8">
    <source>
        <dbReference type="HAMAP-Rule" id="MF_01161"/>
    </source>
</evidence>
<protein>
    <recommendedName>
        <fullName evidence="8">tRNA(Ile)-lysidine synthase</fullName>
        <ecNumber evidence="8">6.3.4.19</ecNumber>
    </recommendedName>
    <alternativeName>
        <fullName evidence="8">tRNA(Ile)-2-lysyl-cytidine synthase</fullName>
    </alternativeName>
    <alternativeName>
        <fullName evidence="8">tRNA(Ile)-lysidine synthetase</fullName>
    </alternativeName>
</protein>
<comment type="catalytic activity">
    <reaction evidence="7 8">
        <text>cytidine(34) in tRNA(Ile2) + L-lysine + ATP = lysidine(34) in tRNA(Ile2) + AMP + diphosphate + H(+)</text>
        <dbReference type="Rhea" id="RHEA:43744"/>
        <dbReference type="Rhea" id="RHEA-COMP:10625"/>
        <dbReference type="Rhea" id="RHEA-COMP:10670"/>
        <dbReference type="ChEBI" id="CHEBI:15378"/>
        <dbReference type="ChEBI" id="CHEBI:30616"/>
        <dbReference type="ChEBI" id="CHEBI:32551"/>
        <dbReference type="ChEBI" id="CHEBI:33019"/>
        <dbReference type="ChEBI" id="CHEBI:82748"/>
        <dbReference type="ChEBI" id="CHEBI:83665"/>
        <dbReference type="ChEBI" id="CHEBI:456215"/>
        <dbReference type="EC" id="6.3.4.19"/>
    </reaction>
</comment>
<gene>
    <name evidence="8 10" type="primary">tilS</name>
    <name evidence="10" type="ORF">GTOL_11317</name>
</gene>
<dbReference type="HAMAP" id="MF_01161">
    <property type="entry name" value="tRNA_Ile_lys_synt"/>
    <property type="match status" value="1"/>
</dbReference>
<evidence type="ECO:0000256" key="6">
    <source>
        <dbReference type="ARBA" id="ARBA00022840"/>
    </source>
</evidence>
<dbReference type="PANTHER" id="PTHR43033:SF1">
    <property type="entry name" value="TRNA(ILE)-LYSIDINE SYNTHASE-RELATED"/>
    <property type="match status" value="1"/>
</dbReference>
<dbReference type="GO" id="GO:0006400">
    <property type="term" value="P:tRNA modification"/>
    <property type="evidence" value="ECO:0007669"/>
    <property type="project" value="UniProtKB-UniRule"/>
</dbReference>
<sequence>MANSKSKPSIDLSALLSDRLARHVEPGQGLCVALSGGIDSVALLHATTASAKALGLRQPVACHVNHGLSPHAGEWETCCRKLCEQLGIALEVRRVQVTRDGKGLEAAARKARYAALNAVECDWVLLGHHRDDQAETVLLNLLRGAGVHGAAGMAERRGRLLRPLLDVSREQIVEYAKWNGLSWIEDESNIDCHYSRNFLRHEVMPLLERPFPNATVSLARAARAFGEAAELLDRMAEEDLGAAKLLNVAQLNALPPLRAANLLTSYLRRQGLQIPGSAMVREMLRQLLTASHDSDIRFTLGNYELRRFRDQVLVDIPPQPVAPTVWAGEQTIPWSGHQIHASSIVGAGIAAAMLNFGPLYFSARRGGDVLQLRPGGPRRPLKDLLREAGVPPWRRKNLPVLYSGDEVVWVAGIGIAAKYRCKPGAEGFLIEFDGVTW</sequence>
<dbReference type="SUPFAM" id="SSF82829">
    <property type="entry name" value="MesJ substrate recognition domain-like"/>
    <property type="match status" value="1"/>
</dbReference>
<evidence type="ECO:0000256" key="4">
    <source>
        <dbReference type="ARBA" id="ARBA00022694"/>
    </source>
</evidence>
<evidence type="ECO:0000256" key="5">
    <source>
        <dbReference type="ARBA" id="ARBA00022741"/>
    </source>
</evidence>
<dbReference type="RefSeq" id="WP_220635405.1">
    <property type="nucleotide sequence ID" value="NZ_CAJQUM010000001.1"/>
</dbReference>
<keyword evidence="6 8" id="KW-0067">ATP-binding</keyword>
<keyword evidence="11" id="KW-1185">Reference proteome</keyword>
<dbReference type="SUPFAM" id="SSF52402">
    <property type="entry name" value="Adenine nucleotide alpha hydrolases-like"/>
    <property type="match status" value="1"/>
</dbReference>
<dbReference type="Pfam" id="PF01171">
    <property type="entry name" value="ATP_bind_3"/>
    <property type="match status" value="1"/>
</dbReference>
<dbReference type="Pfam" id="PF09179">
    <property type="entry name" value="TilS"/>
    <property type="match status" value="1"/>
</dbReference>
<dbReference type="Gene3D" id="3.40.50.620">
    <property type="entry name" value="HUPs"/>
    <property type="match status" value="1"/>
</dbReference>
<comment type="subcellular location">
    <subcellularLocation>
        <location evidence="1 8">Cytoplasm</location>
    </subcellularLocation>
</comment>
<dbReference type="AlphaFoldDB" id="A0A916N948"/>
<dbReference type="GO" id="GO:0005524">
    <property type="term" value="F:ATP binding"/>
    <property type="evidence" value="ECO:0007669"/>
    <property type="project" value="UniProtKB-UniRule"/>
</dbReference>
<keyword evidence="2 8" id="KW-0963">Cytoplasm</keyword>
<evidence type="ECO:0000256" key="2">
    <source>
        <dbReference type="ARBA" id="ARBA00022490"/>
    </source>
</evidence>
<dbReference type="InterPro" id="IPR015262">
    <property type="entry name" value="tRNA_Ile_lys_synt_subst-bd"/>
</dbReference>
<evidence type="ECO:0000259" key="9">
    <source>
        <dbReference type="SMART" id="SM00977"/>
    </source>
</evidence>